<feature type="compositionally biased region" description="Basic and acidic residues" evidence="8">
    <location>
        <begin position="111"/>
        <end position="159"/>
    </location>
</feature>
<dbReference type="InterPro" id="IPR001254">
    <property type="entry name" value="Trypsin_dom"/>
</dbReference>
<dbReference type="InterPro" id="IPR033116">
    <property type="entry name" value="TRYPSIN_SER"/>
</dbReference>
<evidence type="ECO:0000256" key="7">
    <source>
        <dbReference type="RuleBase" id="RU363034"/>
    </source>
</evidence>
<dbReference type="InterPro" id="IPR018114">
    <property type="entry name" value="TRYPSIN_HIS"/>
</dbReference>
<dbReference type="PANTHER" id="PTHR24260:SF135">
    <property type="entry name" value="CLIP DOMAIN-CONTAINING SERINE PROTEASE-RELATED"/>
    <property type="match status" value="1"/>
</dbReference>
<sequence length="517" mass="60046">MCYKTIITLLASMVTLSLLVNAQNRLPPIQTYQPQPQQQQQPQRHNDIIDESVTRIENDEFEVDIIVRRKSNSARPSVSFQQTLTTTSNTNRIVNEAKIVFPSNTDQQQSESRRQEYEFNGREREREREREFLPERDNVRRADNQQERRKQVQESERNRVQSFVGESKRNADYFEQELKRRRENELDFERNRPFNGDQARLSDRDRDHERGDSGVREQEVPNRERLQTSENSQNQEITQQRPEGENRRLCEVKYNEYIARIFRNDEETSADANDSEFDGRVLATPGEYPHMTALGFERDDKTYDYKCGGSLISEYFVITAAHCTNITSEVPTIARIGETNLMVNKDNPGPQIFGISSIYTHPRYDGVTYYNDIALLLLNGSVEFTEFVRPIRLWTQSDLPLATAFAMGYGATSFARAPTQRLTDFNLTIVGNDDCNRRLPQLDEVPRGIIESQVCAQDFVMQRDTCQGDSGGPLQYNIRGKRRRKRIHYHLIGITSFGLLCRSQNPGVYTRIYSFLD</sequence>
<organism evidence="11 12">
    <name type="scientific">Ceratitis capitata</name>
    <name type="common">Mediterranean fruit fly</name>
    <name type="synonym">Tephritis capitata</name>
    <dbReference type="NCBI Taxonomy" id="7213"/>
    <lineage>
        <taxon>Eukaryota</taxon>
        <taxon>Metazoa</taxon>
        <taxon>Ecdysozoa</taxon>
        <taxon>Arthropoda</taxon>
        <taxon>Hexapoda</taxon>
        <taxon>Insecta</taxon>
        <taxon>Pterygota</taxon>
        <taxon>Neoptera</taxon>
        <taxon>Endopterygota</taxon>
        <taxon>Diptera</taxon>
        <taxon>Brachycera</taxon>
        <taxon>Muscomorpha</taxon>
        <taxon>Tephritoidea</taxon>
        <taxon>Tephritidae</taxon>
        <taxon>Ceratitis</taxon>
        <taxon>Ceratitis</taxon>
    </lineage>
</organism>
<feature type="region of interest" description="Disordered" evidence="8">
    <location>
        <begin position="186"/>
        <end position="244"/>
    </location>
</feature>
<reference evidence="11" key="1">
    <citation type="submission" date="2020-11" db="EMBL/GenBank/DDBJ databases">
        <authorList>
            <person name="Whitehead M."/>
        </authorList>
    </citation>
    <scope>NUCLEOTIDE SEQUENCE</scope>
    <source>
        <strain evidence="11">EGII</strain>
    </source>
</reference>
<keyword evidence="7" id="KW-0378">Hydrolase</keyword>
<accession>A0A811U823</accession>
<keyword evidence="5" id="KW-0325">Glycoprotein</keyword>
<dbReference type="AlphaFoldDB" id="A0A811U823"/>
<feature type="region of interest" description="Disordered" evidence="8">
    <location>
        <begin position="102"/>
        <end position="168"/>
    </location>
</feature>
<feature type="compositionally biased region" description="Polar residues" evidence="8">
    <location>
        <begin position="228"/>
        <end position="241"/>
    </location>
</feature>
<dbReference type="InterPro" id="IPR051333">
    <property type="entry name" value="CLIP_Serine_Protease"/>
</dbReference>
<feature type="signal peptide" evidence="9">
    <location>
        <begin position="1"/>
        <end position="22"/>
    </location>
</feature>
<evidence type="ECO:0000259" key="10">
    <source>
        <dbReference type="PROSITE" id="PS50240"/>
    </source>
</evidence>
<dbReference type="OrthoDB" id="6380398at2759"/>
<evidence type="ECO:0000256" key="2">
    <source>
        <dbReference type="ARBA" id="ARBA00022837"/>
    </source>
</evidence>
<comment type="similarity">
    <text evidence="6">Belongs to the peptidase S1 family. CLIP subfamily.</text>
</comment>
<dbReference type="PROSITE" id="PS00134">
    <property type="entry name" value="TRYPSIN_HIS"/>
    <property type="match status" value="1"/>
</dbReference>
<dbReference type="Proteomes" id="UP000606786">
    <property type="component" value="Unassembled WGS sequence"/>
</dbReference>
<dbReference type="PANTHER" id="PTHR24260">
    <property type="match status" value="1"/>
</dbReference>
<name>A0A811U823_CERCA</name>
<comment type="caution">
    <text evidence="11">The sequence shown here is derived from an EMBL/GenBank/DDBJ whole genome shotgun (WGS) entry which is preliminary data.</text>
</comment>
<evidence type="ECO:0000313" key="12">
    <source>
        <dbReference type="Proteomes" id="UP000606786"/>
    </source>
</evidence>
<dbReference type="PRINTS" id="PR00722">
    <property type="entry name" value="CHYMOTRYPSIN"/>
</dbReference>
<evidence type="ECO:0000256" key="8">
    <source>
        <dbReference type="SAM" id="MobiDB-lite"/>
    </source>
</evidence>
<evidence type="ECO:0000256" key="4">
    <source>
        <dbReference type="ARBA" id="ARBA00023157"/>
    </source>
</evidence>
<dbReference type="SMART" id="SM00020">
    <property type="entry name" value="Tryp_SPc"/>
    <property type="match status" value="1"/>
</dbReference>
<evidence type="ECO:0000256" key="9">
    <source>
        <dbReference type="SAM" id="SignalP"/>
    </source>
</evidence>
<keyword evidence="7" id="KW-0645">Protease</keyword>
<feature type="chain" id="PRO_5032834087" evidence="9">
    <location>
        <begin position="23"/>
        <end position="517"/>
    </location>
</feature>
<feature type="compositionally biased region" description="Basic and acidic residues" evidence="8">
    <location>
        <begin position="200"/>
        <end position="227"/>
    </location>
</feature>
<dbReference type="Pfam" id="PF00089">
    <property type="entry name" value="Trypsin"/>
    <property type="match status" value="1"/>
</dbReference>
<keyword evidence="12" id="KW-1185">Reference proteome</keyword>
<evidence type="ECO:0000256" key="1">
    <source>
        <dbReference type="ARBA" id="ARBA00022729"/>
    </source>
</evidence>
<keyword evidence="4" id="KW-1015">Disulfide bond</keyword>
<gene>
    <name evidence="11" type="ORF">CCAP1982_LOCUS2326</name>
</gene>
<evidence type="ECO:0000256" key="3">
    <source>
        <dbReference type="ARBA" id="ARBA00023145"/>
    </source>
</evidence>
<dbReference type="PROSITE" id="PS50240">
    <property type="entry name" value="TRYPSIN_DOM"/>
    <property type="match status" value="1"/>
</dbReference>
<keyword evidence="7" id="KW-0720">Serine protease</keyword>
<evidence type="ECO:0000256" key="6">
    <source>
        <dbReference type="ARBA" id="ARBA00024195"/>
    </source>
</evidence>
<dbReference type="InterPro" id="IPR001314">
    <property type="entry name" value="Peptidase_S1A"/>
</dbReference>
<dbReference type="InterPro" id="IPR043504">
    <property type="entry name" value="Peptidase_S1_PA_chymotrypsin"/>
</dbReference>
<dbReference type="SUPFAM" id="SSF50494">
    <property type="entry name" value="Trypsin-like serine proteases"/>
    <property type="match status" value="1"/>
</dbReference>
<dbReference type="InterPro" id="IPR009003">
    <property type="entry name" value="Peptidase_S1_PA"/>
</dbReference>
<keyword evidence="1 9" id="KW-0732">Signal</keyword>
<evidence type="ECO:0000256" key="5">
    <source>
        <dbReference type="ARBA" id="ARBA00023180"/>
    </source>
</evidence>
<dbReference type="GO" id="GO:0006508">
    <property type="term" value="P:proteolysis"/>
    <property type="evidence" value="ECO:0007669"/>
    <property type="project" value="UniProtKB-KW"/>
</dbReference>
<dbReference type="GO" id="GO:0004252">
    <property type="term" value="F:serine-type endopeptidase activity"/>
    <property type="evidence" value="ECO:0007669"/>
    <property type="project" value="InterPro"/>
</dbReference>
<dbReference type="Gene3D" id="2.40.10.10">
    <property type="entry name" value="Trypsin-like serine proteases"/>
    <property type="match status" value="1"/>
</dbReference>
<proteinExistence type="inferred from homology"/>
<protein>
    <submittedName>
        <fullName evidence="11">(Mediterranean fruit fly) hypothetical protein</fullName>
    </submittedName>
</protein>
<feature type="domain" description="Peptidase S1" evidence="10">
    <location>
        <begin position="276"/>
        <end position="517"/>
    </location>
</feature>
<dbReference type="PROSITE" id="PS00135">
    <property type="entry name" value="TRYPSIN_SER"/>
    <property type="match status" value="1"/>
</dbReference>
<evidence type="ECO:0000313" key="11">
    <source>
        <dbReference type="EMBL" id="CAD6993513.1"/>
    </source>
</evidence>
<dbReference type="CDD" id="cd00190">
    <property type="entry name" value="Tryp_SPc"/>
    <property type="match status" value="1"/>
</dbReference>
<dbReference type="FunFam" id="2.40.10.10:FF:000028">
    <property type="entry name" value="Serine protease easter"/>
    <property type="match status" value="1"/>
</dbReference>
<keyword evidence="2" id="KW-0106">Calcium</keyword>
<dbReference type="EMBL" id="CAJHJT010000001">
    <property type="protein sequence ID" value="CAD6993513.1"/>
    <property type="molecule type" value="Genomic_DNA"/>
</dbReference>
<keyword evidence="3" id="KW-0865">Zymogen</keyword>